<evidence type="ECO:0000256" key="3">
    <source>
        <dbReference type="SAM" id="MobiDB-lite"/>
    </source>
</evidence>
<organism evidence="4 5">
    <name type="scientific">Caulochytrium protostelioides</name>
    <dbReference type="NCBI Taxonomy" id="1555241"/>
    <lineage>
        <taxon>Eukaryota</taxon>
        <taxon>Fungi</taxon>
        <taxon>Fungi incertae sedis</taxon>
        <taxon>Chytridiomycota</taxon>
        <taxon>Chytridiomycota incertae sedis</taxon>
        <taxon>Chytridiomycetes</taxon>
        <taxon>Caulochytriales</taxon>
        <taxon>Caulochytriaceae</taxon>
        <taxon>Caulochytrium</taxon>
    </lineage>
</organism>
<evidence type="ECO:0000313" key="4">
    <source>
        <dbReference type="EMBL" id="RKO97829.1"/>
    </source>
</evidence>
<evidence type="ECO:0000256" key="1">
    <source>
        <dbReference type="ARBA" id="ARBA00022737"/>
    </source>
</evidence>
<accession>A0A4P9WWN4</accession>
<evidence type="ECO:0000313" key="5">
    <source>
        <dbReference type="Proteomes" id="UP000268535"/>
    </source>
</evidence>
<sequence length="696" mass="71934">MAAAHAARGSRVAWSRLPRPAWLVLSRRDATRRVAARSRSRRRPRPHDHNHTHRHGHRHDHTGDGAMGLWGCGSNAHGQLGTGDDRDRPVLVAVATPDTEGSNGDPAAPARRPASDAAMGRPRLIALGGNHSVLLDHRQVLWGCGSNVHGQLGRLRGDGSAATVETADVVRWRRLLVALPGPWQDGHRGDAMHDAALDGSSGSDGDGDAGADAIAHVACSFAATFLLTRSGHVWAAGSPANGLIPRPSTPTDGAARPAGLAARLAHAGFVCITAAWAMRGGAPIVELAVGVAHGLGRTQDGAVIGWGDDRHGQAGGTTCGDAWHPSPGGVRALAAVALPACRDGAPAVQLATSKDHSLVRLSDGSLWFFGRIVGDPLPTARPPRGAMDGADDHGGGGGQDGDEGPWIAQPWWPSDVASCSGAACQACDAARALPRHARAVSAAASARRDVARRSVVGPSRVTLPAWAAAGTLCHIACGWSSVALLYCRPDRDTRLDGIDLVLIGRNHANQLGSWAAAAVPGLTVLPLKRRRMTPDPASPPGAPAMATPPRIVGQSVLRLRWAAARPAADVVSRAPGVSPVQLCATGESWALLVPDGAAGRRLLTWGWNEHGNCGQGDPEAVHAASARVVPSPLGTPFAMTAAPVNVMFSDRSTVEGPCAPSLPPLRPASLSAAALVAAQYGHLLLWDECDPSTACC</sequence>
<proteinExistence type="predicted"/>
<dbReference type="GO" id="GO:0005737">
    <property type="term" value="C:cytoplasm"/>
    <property type="evidence" value="ECO:0007669"/>
    <property type="project" value="TreeGrafter"/>
</dbReference>
<dbReference type="InterPro" id="IPR051709">
    <property type="entry name" value="Ub-ligase/GTPase-reg"/>
</dbReference>
<dbReference type="InterPro" id="IPR000408">
    <property type="entry name" value="Reg_chr_condens"/>
</dbReference>
<feature type="compositionally biased region" description="Basic residues" evidence="3">
    <location>
        <begin position="34"/>
        <end position="60"/>
    </location>
</feature>
<dbReference type="PANTHER" id="PTHR45622">
    <property type="entry name" value="UBIQUITIN-PROTEIN LIGASE E3A-RELATED"/>
    <property type="match status" value="1"/>
</dbReference>
<dbReference type="Gene3D" id="2.130.10.30">
    <property type="entry name" value="Regulator of chromosome condensation 1/beta-lactamase-inhibitor protein II"/>
    <property type="match status" value="2"/>
</dbReference>
<feature type="region of interest" description="Disordered" evidence="3">
    <location>
        <begin position="30"/>
        <end position="65"/>
    </location>
</feature>
<feature type="repeat" description="RCC1" evidence="2">
    <location>
        <begin position="301"/>
        <end position="363"/>
    </location>
</feature>
<feature type="region of interest" description="Disordered" evidence="3">
    <location>
        <begin position="379"/>
        <end position="407"/>
    </location>
</feature>
<feature type="compositionally biased region" description="Low complexity" evidence="3">
    <location>
        <begin position="105"/>
        <end position="116"/>
    </location>
</feature>
<dbReference type="AlphaFoldDB" id="A0A4P9WWN4"/>
<name>A0A4P9WWN4_9FUNG</name>
<feature type="repeat" description="RCC1" evidence="2">
    <location>
        <begin position="65"/>
        <end position="138"/>
    </location>
</feature>
<dbReference type="Pfam" id="PF13540">
    <property type="entry name" value="RCC1_2"/>
    <property type="match status" value="1"/>
</dbReference>
<dbReference type="PANTHER" id="PTHR45622:SF70">
    <property type="entry name" value="SECRETION-REGULATING GUANINE NUCLEOTIDE EXCHANGE FACTOR"/>
    <property type="match status" value="1"/>
</dbReference>
<dbReference type="PROSITE" id="PS50012">
    <property type="entry name" value="RCC1_3"/>
    <property type="match status" value="2"/>
</dbReference>
<evidence type="ECO:0000256" key="2">
    <source>
        <dbReference type="PROSITE-ProRule" id="PRU00235"/>
    </source>
</evidence>
<dbReference type="InterPro" id="IPR009091">
    <property type="entry name" value="RCC1/BLIP-II"/>
</dbReference>
<dbReference type="EMBL" id="ML009158">
    <property type="protein sequence ID" value="RKO97829.1"/>
    <property type="molecule type" value="Genomic_DNA"/>
</dbReference>
<feature type="region of interest" description="Disordered" evidence="3">
    <location>
        <begin position="96"/>
        <end position="116"/>
    </location>
</feature>
<protein>
    <submittedName>
        <fullName evidence="4">RCC1/BLIP-II</fullName>
    </submittedName>
</protein>
<gene>
    <name evidence="4" type="ORF">CAUPRSCDRAFT_10526</name>
</gene>
<dbReference type="Proteomes" id="UP000268535">
    <property type="component" value="Unassembled WGS sequence"/>
</dbReference>
<reference evidence="5" key="1">
    <citation type="journal article" date="2018" name="Nat. Microbiol.">
        <title>Leveraging single-cell genomics to expand the fungal tree of life.</title>
        <authorList>
            <person name="Ahrendt S.R."/>
            <person name="Quandt C.A."/>
            <person name="Ciobanu D."/>
            <person name="Clum A."/>
            <person name="Salamov A."/>
            <person name="Andreopoulos B."/>
            <person name="Cheng J.F."/>
            <person name="Woyke T."/>
            <person name="Pelin A."/>
            <person name="Henrissat B."/>
            <person name="Reynolds N.K."/>
            <person name="Benny G.L."/>
            <person name="Smith M.E."/>
            <person name="James T.Y."/>
            <person name="Grigoriev I.V."/>
        </authorList>
    </citation>
    <scope>NUCLEOTIDE SEQUENCE [LARGE SCALE GENOMIC DNA]</scope>
    <source>
        <strain evidence="5">ATCC 52028</strain>
    </source>
</reference>
<keyword evidence="1" id="KW-0677">Repeat</keyword>
<dbReference type="SUPFAM" id="SSF50985">
    <property type="entry name" value="RCC1/BLIP-II"/>
    <property type="match status" value="1"/>
</dbReference>